<dbReference type="PROSITE" id="PS01187">
    <property type="entry name" value="EGF_CA"/>
    <property type="match status" value="8"/>
</dbReference>
<accession>A0A6L2P882</accession>
<dbReference type="InterPro" id="IPR050751">
    <property type="entry name" value="ECM_structural_protein"/>
</dbReference>
<keyword evidence="5 11" id="KW-0245">EGF-like domain</keyword>
<keyword evidence="3" id="KW-0964">Secreted</keyword>
<dbReference type="GO" id="GO:0005509">
    <property type="term" value="F:calcium ion binding"/>
    <property type="evidence" value="ECO:0007669"/>
    <property type="project" value="InterPro"/>
</dbReference>
<evidence type="ECO:0000313" key="13">
    <source>
        <dbReference type="EMBL" id="GFG28443.1"/>
    </source>
</evidence>
<dbReference type="PROSITE" id="PS01186">
    <property type="entry name" value="EGF_2"/>
    <property type="match status" value="4"/>
</dbReference>
<dbReference type="InParanoid" id="A0A6L2P882"/>
<comment type="caution">
    <text evidence="11">Lacks conserved residue(s) required for the propagation of feature annotation.</text>
</comment>
<evidence type="ECO:0000256" key="1">
    <source>
        <dbReference type="ARBA" id="ARBA00004498"/>
    </source>
</evidence>
<keyword evidence="10" id="KW-0325">Glycoprotein</keyword>
<dbReference type="InterPro" id="IPR018097">
    <property type="entry name" value="EGF_Ca-bd_CS"/>
</dbReference>
<dbReference type="FunFam" id="2.10.25.10:FF:000008">
    <property type="entry name" value="Signal peptide, CUB domain, EGF-like 2"/>
    <property type="match status" value="1"/>
</dbReference>
<dbReference type="InterPro" id="IPR049883">
    <property type="entry name" value="NOTCH1_EGF-like"/>
</dbReference>
<dbReference type="SMART" id="SM00179">
    <property type="entry name" value="EGF_CA"/>
    <property type="match status" value="21"/>
</dbReference>
<dbReference type="EMBL" id="BLKM01009860">
    <property type="protein sequence ID" value="GFG28443.1"/>
    <property type="molecule type" value="Genomic_DNA"/>
</dbReference>
<dbReference type="PANTHER" id="PTHR24034">
    <property type="entry name" value="EGF-LIKE DOMAIN-CONTAINING PROTEIN"/>
    <property type="match status" value="1"/>
</dbReference>
<evidence type="ECO:0000256" key="10">
    <source>
        <dbReference type="ARBA" id="ARBA00023180"/>
    </source>
</evidence>
<dbReference type="FunFam" id="2.10.25.10:FF:000038">
    <property type="entry name" value="Fibrillin 2"/>
    <property type="match status" value="1"/>
</dbReference>
<evidence type="ECO:0000256" key="11">
    <source>
        <dbReference type="PROSITE-ProRule" id="PRU00076"/>
    </source>
</evidence>
<evidence type="ECO:0000256" key="7">
    <source>
        <dbReference type="ARBA" id="ARBA00022737"/>
    </source>
</evidence>
<keyword evidence="6" id="KW-0732">Signal</keyword>
<dbReference type="InterPro" id="IPR026823">
    <property type="entry name" value="cEGF"/>
</dbReference>
<dbReference type="OrthoDB" id="10022113at2759"/>
<evidence type="ECO:0000313" key="14">
    <source>
        <dbReference type="Proteomes" id="UP000502823"/>
    </source>
</evidence>
<dbReference type="InterPro" id="IPR000742">
    <property type="entry name" value="EGF"/>
</dbReference>
<comment type="subcellular location">
    <subcellularLocation>
        <location evidence="1">Secreted</location>
        <location evidence="1">Extracellular space</location>
        <location evidence="1">Extracellular matrix</location>
    </subcellularLocation>
</comment>
<dbReference type="SMART" id="SM00181">
    <property type="entry name" value="EGF"/>
    <property type="match status" value="18"/>
</dbReference>
<dbReference type="InterPro" id="IPR000152">
    <property type="entry name" value="EGF-type_Asp/Asn_hydroxyl_site"/>
</dbReference>
<dbReference type="Proteomes" id="UP000502823">
    <property type="component" value="Unassembled WGS sequence"/>
</dbReference>
<evidence type="ECO:0000259" key="12">
    <source>
        <dbReference type="PROSITE" id="PS50026"/>
    </source>
</evidence>
<dbReference type="PROSITE" id="PS50026">
    <property type="entry name" value="EGF_3"/>
    <property type="match status" value="5"/>
</dbReference>
<keyword evidence="8" id="KW-0106">Calcium</keyword>
<dbReference type="FunFam" id="2.10.25.10:FF:000005">
    <property type="entry name" value="Fibrillin 2"/>
    <property type="match status" value="3"/>
</dbReference>
<feature type="domain" description="EGF-like" evidence="12">
    <location>
        <begin position="1153"/>
        <end position="1194"/>
    </location>
</feature>
<reference evidence="14" key="1">
    <citation type="submission" date="2020-01" db="EMBL/GenBank/DDBJ databases">
        <title>Draft genome sequence of the Termite Coptotermes fromosanus.</title>
        <authorList>
            <person name="Itakura S."/>
            <person name="Yosikawa Y."/>
            <person name="Umezawa K."/>
        </authorList>
    </citation>
    <scope>NUCLEOTIDE SEQUENCE [LARGE SCALE GENOMIC DNA]</scope>
</reference>
<dbReference type="InterPro" id="IPR001881">
    <property type="entry name" value="EGF-like_Ca-bd_dom"/>
</dbReference>
<dbReference type="FunFam" id="2.10.25.10:FF:000014">
    <property type="entry name" value="Latent-transforming growth factor beta-binding protein 3"/>
    <property type="match status" value="2"/>
</dbReference>
<evidence type="ECO:0000256" key="4">
    <source>
        <dbReference type="ARBA" id="ARBA00022530"/>
    </source>
</evidence>
<evidence type="ECO:0000256" key="8">
    <source>
        <dbReference type="ARBA" id="ARBA00022837"/>
    </source>
</evidence>
<dbReference type="Pfam" id="PF22914">
    <property type="entry name" value="Fibulin_C"/>
    <property type="match status" value="2"/>
</dbReference>
<keyword evidence="7" id="KW-0677">Repeat</keyword>
<organism evidence="13 14">
    <name type="scientific">Coptotermes formosanus</name>
    <name type="common">Formosan subterranean termite</name>
    <dbReference type="NCBI Taxonomy" id="36987"/>
    <lineage>
        <taxon>Eukaryota</taxon>
        <taxon>Metazoa</taxon>
        <taxon>Ecdysozoa</taxon>
        <taxon>Arthropoda</taxon>
        <taxon>Hexapoda</taxon>
        <taxon>Insecta</taxon>
        <taxon>Pterygota</taxon>
        <taxon>Neoptera</taxon>
        <taxon>Polyneoptera</taxon>
        <taxon>Dictyoptera</taxon>
        <taxon>Blattodea</taxon>
        <taxon>Blattoidea</taxon>
        <taxon>Termitoidae</taxon>
        <taxon>Rhinotermitidae</taxon>
        <taxon>Coptotermes</taxon>
    </lineage>
</organism>
<proteinExistence type="inferred from homology"/>
<comment type="similarity">
    <text evidence="2">Belongs to the fibulin family.</text>
</comment>
<keyword evidence="4" id="KW-0272">Extracellular matrix</keyword>
<dbReference type="PROSITE" id="PS00010">
    <property type="entry name" value="ASX_HYDROXYL"/>
    <property type="match status" value="5"/>
</dbReference>
<feature type="domain" description="EGF-like" evidence="12">
    <location>
        <begin position="1195"/>
        <end position="1231"/>
    </location>
</feature>
<comment type="caution">
    <text evidence="13">The sequence shown here is derived from an EMBL/GenBank/DDBJ whole genome shotgun (WGS) entry which is preliminary data.</text>
</comment>
<evidence type="ECO:0000256" key="5">
    <source>
        <dbReference type="ARBA" id="ARBA00022536"/>
    </source>
</evidence>
<evidence type="ECO:0000256" key="2">
    <source>
        <dbReference type="ARBA" id="ARBA00006127"/>
    </source>
</evidence>
<dbReference type="SUPFAM" id="SSF57196">
    <property type="entry name" value="EGF/Laminin"/>
    <property type="match status" value="2"/>
</dbReference>
<evidence type="ECO:0000256" key="6">
    <source>
        <dbReference type="ARBA" id="ARBA00022729"/>
    </source>
</evidence>
<keyword evidence="9" id="KW-1015">Disulfide bond</keyword>
<dbReference type="PANTHER" id="PTHR24034:SF111">
    <property type="entry name" value="FIBULIN-2-LIKE ISOFORM X1"/>
    <property type="match status" value="1"/>
</dbReference>
<dbReference type="InterPro" id="IPR055088">
    <property type="entry name" value="Fibulin_C"/>
</dbReference>
<dbReference type="Pfam" id="PF07645">
    <property type="entry name" value="EGF_CA"/>
    <property type="match status" value="16"/>
</dbReference>
<dbReference type="Gene3D" id="2.10.25.10">
    <property type="entry name" value="Laminin"/>
    <property type="match status" value="21"/>
</dbReference>
<evidence type="ECO:0000256" key="9">
    <source>
        <dbReference type="ARBA" id="ARBA00023157"/>
    </source>
</evidence>
<evidence type="ECO:0000256" key="3">
    <source>
        <dbReference type="ARBA" id="ARBA00022525"/>
    </source>
</evidence>
<feature type="domain" description="EGF-like" evidence="12">
    <location>
        <begin position="1281"/>
        <end position="1323"/>
    </location>
</feature>
<sequence>MALPLPLPLHLYLHKISNISGALEPTFKRCCLLGSNWAAEDLNCNNFPAPVAGVAPEQQSICLSAVEICCLRKHREKQCEVGKGAARSGTDCLVAPSTGGEYNKDCCEACKLGLISGSMGTACVFQNFEFGPPWDEAYRACCLETQPSTTLPSTISTNVTVPNQGKKSTIIPTPAVDSLCDLLPGELCAHICVPIPGSYHCLCREGFTLMADGKSCQHDDLPNRCKMNNPCAHKCQDTGVAVECSCHPGYELAADERSCNECSLHCITDGPVANDFGVVKCPLGYKFNLKSQVCDDIDECILHVANCGSNSACQNTIGSYICVRTPVETCPPGYRFNDFQQICSDIDECSEGLDNCQRDIHFCLNTEGNYTCQPRHDSKCPAGYKYNRVAATCEDVDECGENLHGCTPDTEICRNTVGAYECDMTCDSGYQYSLALRTCVDIDECHLGQHKCKAGRCVNTIGSYACVNEPKPACPAGYKPSSDVVKQCEDVDECRENVNACDPHSETCINEIGSYRCEPITSSIRNESRTPNLRSAHTRRNNEENKVDVCPAGYSYSYSRKACLGNVYLCIEVNIVIAADCCAISEITLVYEHEFQECHATIPRCQICFCWVNNILKPQMLGNTFSCVYGLCSLYKMTTDIGYNTLSVIVVFVKINISDLATCIRSELLTGQIHYIFWSGLTKSSFSLFVDEDECTLGTNNCNPSERCVNNPGSFWCNPVCRAGYQLDPHNPQNCIDIDECQEKVDTCHRKRERCRNTEGSFICEPIHQCQPGYKKTQHEECVDIDECAENRHNCIQGVQLCVNTVGGYNCLDQRAACENGFRYNSTALYCEDINECADAQFRCTQGEECINTQGSFQCIRISRTISATVSRPLQGPNFQDSSQHCPAGFRYDAQHGRCFDINECEEGTHVCSLEVCINEPGGYRCGPKSSDLSQCQPGFKLDRATNTCIDIDECVDSGESPCDSNQDCKNIQGGFQCVCKTGFQLDPLLQACVDINECQVNKHNCLPSQRCDNTIGSFHCIRFTSCGTGYTLNAQTGQCEDDDECSLGTDNCRNLGPSWQCRNTLGSFRCERKRCDGKKMLLSSGECKSIECQTGYEASQQGQCVDINECEQNNPCRRTQRCINTVGSYRCVSYLNCGGGFELNEAGTQCVDIDECAKSTHDCGQGQLCINRVGGYICQCPSGHVVNERKECVDVDECTRFAGQVCAINSKCVNTVGSYHCVCNDGFRQDPKGGHGCVDIDECAESPGLCEQNCVNIWGSYRCSCNQGFTLQHDNRSCQDIDECEQFKDRNLCVGVCVNQPGSYSCQCPEGYRIGSDGRTCQDIDECVGGNVCQTPNEVCLNTRGSYRCNSITCPPNFIKDPEHRNISFNFITFVSNLAIAPVGYIDLFTMRGPLWPSSSVRFKLDVLDSRAPVGIAKATKDFFQLRHTSLNQAIIALRKSIEGPQEVDLQLSMELYHSGVFGGYYSRENSITCKRQCKPNDSVCVMNNTNTITYQFISVPTIRNLHAPMVLTTIRAVTLGSRWTFRVHFEVLSGNEERYFDFQQGMKLGTLRLTRPVFGPKHFLVKIQMKVFNSRNFLSAKHLAYVDIEVSNYEF</sequence>
<gene>
    <name evidence="13" type="ORF">Cfor_00626</name>
</gene>
<dbReference type="SUPFAM" id="SSF57184">
    <property type="entry name" value="Growth factor receptor domain"/>
    <property type="match status" value="6"/>
</dbReference>
<protein>
    <recommendedName>
        <fullName evidence="12">EGF-like domain-containing protein</fullName>
    </recommendedName>
</protein>
<dbReference type="InterPro" id="IPR009030">
    <property type="entry name" value="Growth_fac_rcpt_cys_sf"/>
</dbReference>
<dbReference type="FunFam" id="2.10.25.10:FF:000240">
    <property type="entry name" value="Vitamin K-dependent protein S"/>
    <property type="match status" value="1"/>
</dbReference>
<dbReference type="CDD" id="cd00054">
    <property type="entry name" value="EGF_CA"/>
    <property type="match status" value="7"/>
</dbReference>
<feature type="domain" description="EGF-like" evidence="12">
    <location>
        <begin position="1240"/>
        <end position="1280"/>
    </location>
</feature>
<name>A0A6L2P882_COPFO</name>
<feature type="domain" description="EGF-like" evidence="12">
    <location>
        <begin position="951"/>
        <end position="994"/>
    </location>
</feature>
<dbReference type="Pfam" id="PF14670">
    <property type="entry name" value="FXa_inhibition"/>
    <property type="match status" value="1"/>
</dbReference>
<keyword evidence="14" id="KW-1185">Reference proteome</keyword>
<dbReference type="FunCoup" id="A0A6L2P882">
    <property type="interactions" value="3"/>
</dbReference>
<dbReference type="Pfam" id="PF12662">
    <property type="entry name" value="cEGF"/>
    <property type="match status" value="2"/>
</dbReference>